<sequence length="59" mass="7095">MVFPIRFIQHPHDGNMMVDLKDIIAIDIATDQYHTHVFIRNGSWIRLKQSFHYVSQHIY</sequence>
<reference evidence="2" key="1">
    <citation type="journal article" date="2019" name="Int. J. Syst. Evol. Microbiol.">
        <title>The Global Catalogue of Microorganisms (GCM) 10K type strain sequencing project: providing services to taxonomists for standard genome sequencing and annotation.</title>
        <authorList>
            <consortium name="The Broad Institute Genomics Platform"/>
            <consortium name="The Broad Institute Genome Sequencing Center for Infectious Disease"/>
            <person name="Wu L."/>
            <person name="Ma J."/>
        </authorList>
    </citation>
    <scope>NUCLEOTIDE SEQUENCE [LARGE SCALE GENOMIC DNA]</scope>
    <source>
        <strain evidence="2">CECT 7184</strain>
    </source>
</reference>
<keyword evidence="2" id="KW-1185">Reference proteome</keyword>
<protein>
    <submittedName>
        <fullName evidence="1">Uncharacterized protein</fullName>
    </submittedName>
</protein>
<dbReference type="EMBL" id="JAUFQU010000001">
    <property type="protein sequence ID" value="MDN3706062.1"/>
    <property type="molecule type" value="Genomic_DNA"/>
</dbReference>
<organism evidence="1 2">
    <name type="scientific">Paenimyroides ceti</name>
    <dbReference type="NCBI Taxonomy" id="395087"/>
    <lineage>
        <taxon>Bacteria</taxon>
        <taxon>Pseudomonadati</taxon>
        <taxon>Bacteroidota</taxon>
        <taxon>Flavobacteriia</taxon>
        <taxon>Flavobacteriales</taxon>
        <taxon>Flavobacteriaceae</taxon>
        <taxon>Paenimyroides</taxon>
    </lineage>
</organism>
<evidence type="ECO:0000313" key="1">
    <source>
        <dbReference type="EMBL" id="MDN3706062.1"/>
    </source>
</evidence>
<comment type="caution">
    <text evidence="1">The sequence shown here is derived from an EMBL/GenBank/DDBJ whole genome shotgun (WGS) entry which is preliminary data.</text>
</comment>
<evidence type="ECO:0000313" key="2">
    <source>
        <dbReference type="Proteomes" id="UP001242368"/>
    </source>
</evidence>
<dbReference type="RefSeq" id="WP_290362199.1">
    <property type="nucleotide sequence ID" value="NZ_JAUFQU010000001.1"/>
</dbReference>
<proteinExistence type="predicted"/>
<gene>
    <name evidence="1" type="ORF">QW060_02840</name>
</gene>
<name>A0ABT8CR39_9FLAO</name>
<accession>A0ABT8CR39</accession>
<dbReference type="Proteomes" id="UP001242368">
    <property type="component" value="Unassembled WGS sequence"/>
</dbReference>